<sequence>MRHPVALGVSHRAPVDLGLLPRAQRDRHGGIAYHLVVPPRERAGGGHAIGKGDLPGQKADALPPVLGDHVREPRNGSEKPGLASPAVRIRRVMDGFLACAYPTNPRKPGPKVNRRDGVTPLTGRTVRSEFVVRCPDPGWGQKVE</sequence>
<organism evidence="2 3">
    <name type="scientific">Streptosporangium fragile</name>
    <dbReference type="NCBI Taxonomy" id="46186"/>
    <lineage>
        <taxon>Bacteria</taxon>
        <taxon>Bacillati</taxon>
        <taxon>Actinomycetota</taxon>
        <taxon>Actinomycetes</taxon>
        <taxon>Streptosporangiales</taxon>
        <taxon>Streptosporangiaceae</taxon>
        <taxon>Streptosporangium</taxon>
    </lineage>
</organism>
<comment type="caution">
    <text evidence="2">The sequence shown here is derived from an EMBL/GenBank/DDBJ whole genome shotgun (WGS) entry which is preliminary data.</text>
</comment>
<dbReference type="Proteomes" id="UP001500831">
    <property type="component" value="Unassembled WGS sequence"/>
</dbReference>
<protein>
    <submittedName>
        <fullName evidence="2">Uncharacterized protein</fullName>
    </submittedName>
</protein>
<evidence type="ECO:0000313" key="2">
    <source>
        <dbReference type="EMBL" id="GAA2887902.1"/>
    </source>
</evidence>
<dbReference type="EMBL" id="BAAAVI010000041">
    <property type="protein sequence ID" value="GAA2887902.1"/>
    <property type="molecule type" value="Genomic_DNA"/>
</dbReference>
<accession>A0ABN3W577</accession>
<feature type="region of interest" description="Disordered" evidence="1">
    <location>
        <begin position="42"/>
        <end position="85"/>
    </location>
</feature>
<gene>
    <name evidence="2" type="ORF">GCM10010517_51830</name>
</gene>
<reference evidence="2 3" key="1">
    <citation type="journal article" date="2019" name="Int. J. Syst. Evol. Microbiol.">
        <title>The Global Catalogue of Microorganisms (GCM) 10K type strain sequencing project: providing services to taxonomists for standard genome sequencing and annotation.</title>
        <authorList>
            <consortium name="The Broad Institute Genomics Platform"/>
            <consortium name="The Broad Institute Genome Sequencing Center for Infectious Disease"/>
            <person name="Wu L."/>
            <person name="Ma J."/>
        </authorList>
    </citation>
    <scope>NUCLEOTIDE SEQUENCE [LARGE SCALE GENOMIC DNA]</scope>
    <source>
        <strain evidence="2 3">JCM 6242</strain>
    </source>
</reference>
<feature type="region of interest" description="Disordered" evidence="1">
    <location>
        <begin position="101"/>
        <end position="121"/>
    </location>
</feature>
<keyword evidence="3" id="KW-1185">Reference proteome</keyword>
<feature type="compositionally biased region" description="Basic and acidic residues" evidence="1">
    <location>
        <begin position="68"/>
        <end position="77"/>
    </location>
</feature>
<evidence type="ECO:0000313" key="3">
    <source>
        <dbReference type="Proteomes" id="UP001500831"/>
    </source>
</evidence>
<name>A0ABN3W577_9ACTN</name>
<proteinExistence type="predicted"/>
<evidence type="ECO:0000256" key="1">
    <source>
        <dbReference type="SAM" id="MobiDB-lite"/>
    </source>
</evidence>